<dbReference type="Gene3D" id="3.40.5.10">
    <property type="entry name" value="Ribosomal protein L9, N-terminal domain"/>
    <property type="match status" value="1"/>
</dbReference>
<dbReference type="GO" id="GO:0006412">
    <property type="term" value="P:translation"/>
    <property type="evidence" value="ECO:0007669"/>
    <property type="project" value="InterPro"/>
</dbReference>
<accession>D5ADP1</accession>
<dbReference type="SUPFAM" id="SSF55653">
    <property type="entry name" value="Ribosomal protein L9 C-domain"/>
    <property type="match status" value="1"/>
</dbReference>
<evidence type="ECO:0000256" key="5">
    <source>
        <dbReference type="ARBA" id="ARBA00035193"/>
    </source>
</evidence>
<keyword evidence="2" id="KW-0689">Ribosomal protein</keyword>
<dbReference type="Pfam" id="PF01281">
    <property type="entry name" value="Ribosomal_L9_N"/>
    <property type="match status" value="1"/>
</dbReference>
<evidence type="ECO:0000256" key="1">
    <source>
        <dbReference type="ARBA" id="ARBA00010605"/>
    </source>
</evidence>
<evidence type="ECO:0000256" key="3">
    <source>
        <dbReference type="ARBA" id="ARBA00023274"/>
    </source>
</evidence>
<sequence length="213" mass="24370">MGRLQFGRTVLQQLTKVSSSATRLGSGHAELPWTSIARGIRYRKQLECILTTDISKLGKAGETVKVAPGYFRNHLMPKLLAVPNRDHYAYLIREQQKLYQHHEKEEKAEVVQKTGEEEMEEYKSAARRLDRGLLGLRRIVLNYGKELRFPITKEEVLAEVQRQLGVILEEENLVMPSNITMCGRYEIPLRLPKSLPLPGGKPQISLKVKVQRN</sequence>
<dbReference type="EMBL" id="BT124410">
    <property type="protein sequence ID" value="ADE77660.1"/>
    <property type="molecule type" value="mRNA"/>
</dbReference>
<dbReference type="InterPro" id="IPR000244">
    <property type="entry name" value="Ribosomal_bL9"/>
</dbReference>
<dbReference type="InterPro" id="IPR036935">
    <property type="entry name" value="Ribosomal_bL9_N_sf"/>
</dbReference>
<evidence type="ECO:0000259" key="6">
    <source>
        <dbReference type="Pfam" id="PF01281"/>
    </source>
</evidence>
<dbReference type="SUPFAM" id="SSF55658">
    <property type="entry name" value="L9 N-domain-like"/>
    <property type="match status" value="1"/>
</dbReference>
<comment type="similarity">
    <text evidence="1">Belongs to the bacterial ribosomal protein bL9 family.</text>
</comment>
<reference evidence="7" key="1">
    <citation type="submission" date="2010-04" db="EMBL/GenBank/DDBJ databases">
        <authorList>
            <person name="Reid K.E."/>
            <person name="Liao N."/>
            <person name="Chan S."/>
            <person name="Docking R."/>
            <person name="Taylor G."/>
            <person name="Moore R."/>
            <person name="Mayo M."/>
            <person name="Munro S."/>
            <person name="King J."/>
            <person name="Yanchuk A."/>
            <person name="Holt R."/>
            <person name="Jones S."/>
            <person name="Marra M."/>
            <person name="Ritland C.E."/>
            <person name="Ritland K."/>
            <person name="Bohlmann J."/>
        </authorList>
    </citation>
    <scope>NUCLEOTIDE SEQUENCE</scope>
    <source>
        <tissue evidence="7">Bud</tissue>
    </source>
</reference>
<evidence type="ECO:0000256" key="4">
    <source>
        <dbReference type="ARBA" id="ARBA00031047"/>
    </source>
</evidence>
<feature type="domain" description="Ribosomal protein L9" evidence="6">
    <location>
        <begin position="48"/>
        <end position="83"/>
    </location>
</feature>
<name>D5ADP1_PICSI</name>
<dbReference type="InterPro" id="IPR036791">
    <property type="entry name" value="Ribosomal_bL9_C_sf"/>
</dbReference>
<dbReference type="OMA" id="KFAILIR"/>
<dbReference type="GO" id="GO:0003735">
    <property type="term" value="F:structural constituent of ribosome"/>
    <property type="evidence" value="ECO:0007669"/>
    <property type="project" value="InterPro"/>
</dbReference>
<organism evidence="7">
    <name type="scientific">Picea sitchensis</name>
    <name type="common">Sitka spruce</name>
    <name type="synonym">Pinus sitchensis</name>
    <dbReference type="NCBI Taxonomy" id="3332"/>
    <lineage>
        <taxon>Eukaryota</taxon>
        <taxon>Viridiplantae</taxon>
        <taxon>Streptophyta</taxon>
        <taxon>Embryophyta</taxon>
        <taxon>Tracheophyta</taxon>
        <taxon>Spermatophyta</taxon>
        <taxon>Pinopsida</taxon>
        <taxon>Pinidae</taxon>
        <taxon>Conifers I</taxon>
        <taxon>Pinales</taxon>
        <taxon>Pinaceae</taxon>
        <taxon>Picea</taxon>
    </lineage>
</organism>
<dbReference type="AlphaFoldDB" id="D5ADP1"/>
<protein>
    <recommendedName>
        <fullName evidence="5">Large ribosomal subunit protein bL9c</fullName>
    </recommendedName>
    <alternativeName>
        <fullName evidence="4">CL9</fullName>
    </alternativeName>
</protein>
<dbReference type="GO" id="GO:1990904">
    <property type="term" value="C:ribonucleoprotein complex"/>
    <property type="evidence" value="ECO:0007669"/>
    <property type="project" value="UniProtKB-KW"/>
</dbReference>
<proteinExistence type="evidence at transcript level"/>
<dbReference type="PANTHER" id="PTHR21368">
    <property type="entry name" value="50S RIBOSOMAL PROTEIN L9"/>
    <property type="match status" value="1"/>
</dbReference>
<dbReference type="FunFam" id="3.40.5.10:FF:000007">
    <property type="entry name" value="50S ribosomal protein L9"/>
    <property type="match status" value="1"/>
</dbReference>
<dbReference type="InterPro" id="IPR020070">
    <property type="entry name" value="Ribosomal_bL9_N"/>
</dbReference>
<dbReference type="InterPro" id="IPR009027">
    <property type="entry name" value="Ribosomal_bL9/RNase_H1_N"/>
</dbReference>
<keyword evidence="3" id="KW-0687">Ribonucleoprotein</keyword>
<dbReference type="GO" id="GO:0005840">
    <property type="term" value="C:ribosome"/>
    <property type="evidence" value="ECO:0007669"/>
    <property type="project" value="UniProtKB-KW"/>
</dbReference>
<evidence type="ECO:0000256" key="2">
    <source>
        <dbReference type="ARBA" id="ARBA00022980"/>
    </source>
</evidence>
<evidence type="ECO:0000313" key="7">
    <source>
        <dbReference type="EMBL" id="ADE77660.1"/>
    </source>
</evidence>